<dbReference type="InterPro" id="IPR041756">
    <property type="entry name" value="M28_SGAP-like"/>
</dbReference>
<keyword evidence="7" id="KW-0862">Zinc</keyword>
<reference evidence="10" key="1">
    <citation type="submission" date="2020-02" db="EMBL/GenBank/DDBJ databases">
        <authorList>
            <person name="Meier V. D."/>
        </authorList>
    </citation>
    <scope>NUCLEOTIDE SEQUENCE</scope>
    <source>
        <strain evidence="10">AVDCRST_MAG79</strain>
    </source>
</reference>
<dbReference type="EMBL" id="CADCWC010000306">
    <property type="protein sequence ID" value="CAA9543096.1"/>
    <property type="molecule type" value="Genomic_DNA"/>
</dbReference>
<feature type="domain" description="Peptidase M28" evidence="9">
    <location>
        <begin position="264"/>
        <end position="484"/>
    </location>
</feature>
<keyword evidence="6" id="KW-0378">Hydrolase</keyword>
<dbReference type="SUPFAM" id="SSF52025">
    <property type="entry name" value="PA domain"/>
    <property type="match status" value="1"/>
</dbReference>
<dbReference type="InterPro" id="IPR045175">
    <property type="entry name" value="M28_fam"/>
</dbReference>
<evidence type="ECO:0000256" key="7">
    <source>
        <dbReference type="ARBA" id="ARBA00022833"/>
    </source>
</evidence>
<comment type="similarity">
    <text evidence="1">Belongs to the peptidase M28 family. M28A subfamily.</text>
</comment>
<dbReference type="Pfam" id="PF04389">
    <property type="entry name" value="Peptidase_M28"/>
    <property type="match status" value="1"/>
</dbReference>
<sequence>MKHRWAAGAVIGSVAVLAAAVPGSADPENDLRRSFVLRQAVTTDAVYARVRQFDRIGRANGNTRVAGKAGYDSSARYVFNVLRRAGYTPVYQEFQFQAFEAFSSSLAQTAPAARTFTVGTEYTVAINSASTPTGPVSGTVQAVDVNLNQPGGASTSGCEATDFAGFAAGNVALVQRGTCGFIDKVRNAEAAGAVAVVIFNQGNTPDREGIFEPSLSTVDTNEPYTGALPVVFVPYAEGRTFATTPGTTLSIEVDAFRGQRTTRNVIAETAEGRADNVVMLGAHLDSVPAGPGVNDNATGSAAILEVAVQLNRARVKARTPINNKVRFAWWSAEESGLIGSDYYIANLSAAQRADIALYLNFDMIGSPNFMRGIYDADTPGSAVAPPGSDQIEAVFRDYFDSRGLPSVGTDFSGRSDYGPFIATGVDIPAGGLFTGAEGVKTPEEAALFGGTAGLPYDPCYHLACDTIANVNKTVLGGNANAIAHATATFARNTFLVNGEGEDEDAGPEIELQAVRKAPVMLDRRGPYFIR</sequence>
<dbReference type="Gene3D" id="3.50.30.30">
    <property type="match status" value="1"/>
</dbReference>
<dbReference type="CDD" id="cd03876">
    <property type="entry name" value="M28_SGAP_like"/>
    <property type="match status" value="1"/>
</dbReference>
<keyword evidence="3" id="KW-0645">Protease</keyword>
<protein>
    <submittedName>
        <fullName evidence="10">Uncharacterized lipoprotein aminopeptidase LpqL</fullName>
    </submittedName>
</protein>
<dbReference type="GO" id="GO:0008235">
    <property type="term" value="F:metalloexopeptidase activity"/>
    <property type="evidence" value="ECO:0007669"/>
    <property type="project" value="InterPro"/>
</dbReference>
<dbReference type="Gene3D" id="3.40.630.10">
    <property type="entry name" value="Zn peptidases"/>
    <property type="match status" value="1"/>
</dbReference>
<evidence type="ECO:0000256" key="6">
    <source>
        <dbReference type="ARBA" id="ARBA00022801"/>
    </source>
</evidence>
<organism evidence="10">
    <name type="scientific">uncultured Thermoleophilia bacterium</name>
    <dbReference type="NCBI Taxonomy" id="1497501"/>
    <lineage>
        <taxon>Bacteria</taxon>
        <taxon>Bacillati</taxon>
        <taxon>Actinomycetota</taxon>
        <taxon>Thermoleophilia</taxon>
        <taxon>environmental samples</taxon>
    </lineage>
</organism>
<evidence type="ECO:0000313" key="10">
    <source>
        <dbReference type="EMBL" id="CAA9543096.1"/>
    </source>
</evidence>
<gene>
    <name evidence="10" type="ORF">AVDCRST_MAG79-2039</name>
</gene>
<keyword evidence="5" id="KW-0732">Signal</keyword>
<dbReference type="InterPro" id="IPR007484">
    <property type="entry name" value="Peptidase_M28"/>
</dbReference>
<feature type="domain" description="PA" evidence="8">
    <location>
        <begin position="150"/>
        <end position="239"/>
    </location>
</feature>
<name>A0A6J4U8D5_9ACTN</name>
<dbReference type="PANTHER" id="PTHR12147:SF26">
    <property type="entry name" value="PEPTIDASE M28 DOMAIN-CONTAINING PROTEIN"/>
    <property type="match status" value="1"/>
</dbReference>
<evidence type="ECO:0000256" key="4">
    <source>
        <dbReference type="ARBA" id="ARBA00022723"/>
    </source>
</evidence>
<evidence type="ECO:0000256" key="1">
    <source>
        <dbReference type="ARBA" id="ARBA00005957"/>
    </source>
</evidence>
<keyword evidence="2 10" id="KW-0031">Aminopeptidase</keyword>
<evidence type="ECO:0000256" key="2">
    <source>
        <dbReference type="ARBA" id="ARBA00022438"/>
    </source>
</evidence>
<dbReference type="InterPro" id="IPR003137">
    <property type="entry name" value="PA_domain"/>
</dbReference>
<dbReference type="InterPro" id="IPR046450">
    <property type="entry name" value="PA_dom_sf"/>
</dbReference>
<accession>A0A6J4U8D5</accession>
<keyword evidence="10" id="KW-0449">Lipoprotein</keyword>
<dbReference type="AlphaFoldDB" id="A0A6J4U8D5"/>
<evidence type="ECO:0000256" key="5">
    <source>
        <dbReference type="ARBA" id="ARBA00022729"/>
    </source>
</evidence>
<dbReference type="PANTHER" id="PTHR12147">
    <property type="entry name" value="METALLOPEPTIDASE M28 FAMILY MEMBER"/>
    <property type="match status" value="1"/>
</dbReference>
<dbReference type="GO" id="GO:0006508">
    <property type="term" value="P:proteolysis"/>
    <property type="evidence" value="ECO:0007669"/>
    <property type="project" value="UniProtKB-KW"/>
</dbReference>
<keyword evidence="4" id="KW-0479">Metal-binding</keyword>
<dbReference type="SUPFAM" id="SSF53187">
    <property type="entry name" value="Zn-dependent exopeptidases"/>
    <property type="match status" value="1"/>
</dbReference>
<dbReference type="GO" id="GO:0046872">
    <property type="term" value="F:metal ion binding"/>
    <property type="evidence" value="ECO:0007669"/>
    <property type="project" value="UniProtKB-KW"/>
</dbReference>
<dbReference type="Pfam" id="PF02225">
    <property type="entry name" value="PA"/>
    <property type="match status" value="1"/>
</dbReference>
<evidence type="ECO:0000259" key="9">
    <source>
        <dbReference type="Pfam" id="PF04389"/>
    </source>
</evidence>
<evidence type="ECO:0000256" key="3">
    <source>
        <dbReference type="ARBA" id="ARBA00022670"/>
    </source>
</evidence>
<dbReference type="GO" id="GO:0004177">
    <property type="term" value="F:aminopeptidase activity"/>
    <property type="evidence" value="ECO:0007669"/>
    <property type="project" value="UniProtKB-KW"/>
</dbReference>
<evidence type="ECO:0000259" key="8">
    <source>
        <dbReference type="Pfam" id="PF02225"/>
    </source>
</evidence>
<proteinExistence type="inferred from homology"/>